<proteinExistence type="predicted"/>
<protein>
    <submittedName>
        <fullName evidence="2">Uncharacterized protein</fullName>
    </submittedName>
</protein>
<accession>A0ABS7J8Q3</accession>
<sequence>MRKAVAAADVDLAKEGCAPNLTLIVTDDGQALIAGLAKAHPKLFGLLSALEMDSLRKSPGPAWSWHVTQPKRADGAPVVRDGAGSPSAFVVQGAKLSRLGSPIRQEVDAGFVVLDVESIDGLTLKQIGDFAVMRALVPTRDAQNERFGYDSILNLFKDDDTPEGLTPFDREYLAAVYRGGNGFTYNQKTKQIAQDVERGEQSADLGDDTNGTP</sequence>
<dbReference type="RefSeq" id="WP_221559804.1">
    <property type="nucleotide sequence ID" value="NZ_JAIGNO010000012.1"/>
</dbReference>
<feature type="region of interest" description="Disordered" evidence="1">
    <location>
        <begin position="193"/>
        <end position="213"/>
    </location>
</feature>
<organism evidence="2 3">
    <name type="scientific">Qipengyuania qiaonensis</name>
    <dbReference type="NCBI Taxonomy" id="2867240"/>
    <lineage>
        <taxon>Bacteria</taxon>
        <taxon>Pseudomonadati</taxon>
        <taxon>Pseudomonadota</taxon>
        <taxon>Alphaproteobacteria</taxon>
        <taxon>Sphingomonadales</taxon>
        <taxon>Erythrobacteraceae</taxon>
        <taxon>Qipengyuania</taxon>
    </lineage>
</organism>
<dbReference type="Proteomes" id="UP000755104">
    <property type="component" value="Unassembled WGS sequence"/>
</dbReference>
<gene>
    <name evidence="2" type="ORF">K3174_14280</name>
</gene>
<evidence type="ECO:0000313" key="2">
    <source>
        <dbReference type="EMBL" id="MBX7483700.1"/>
    </source>
</evidence>
<dbReference type="EMBL" id="JAIGNO010000012">
    <property type="protein sequence ID" value="MBX7483700.1"/>
    <property type="molecule type" value="Genomic_DNA"/>
</dbReference>
<name>A0ABS7J8Q3_9SPHN</name>
<comment type="caution">
    <text evidence="2">The sequence shown here is derived from an EMBL/GenBank/DDBJ whole genome shotgun (WGS) entry which is preliminary data.</text>
</comment>
<reference evidence="2 3" key="1">
    <citation type="submission" date="2021-08" db="EMBL/GenBank/DDBJ databases">
        <title>Comparative Genomics Analysis of the Genus Qipengyuania Reveals Extensive Genetic Diversity and Metabolic Versatility, Including the Description of Fifteen Novel Species.</title>
        <authorList>
            <person name="Liu Y."/>
        </authorList>
    </citation>
    <scope>NUCLEOTIDE SEQUENCE [LARGE SCALE GENOMIC DNA]</scope>
    <source>
        <strain evidence="2 3">6D47A</strain>
    </source>
</reference>
<evidence type="ECO:0000313" key="3">
    <source>
        <dbReference type="Proteomes" id="UP000755104"/>
    </source>
</evidence>
<keyword evidence="3" id="KW-1185">Reference proteome</keyword>
<evidence type="ECO:0000256" key="1">
    <source>
        <dbReference type="SAM" id="MobiDB-lite"/>
    </source>
</evidence>